<evidence type="ECO:0000313" key="2">
    <source>
        <dbReference type="EMBL" id="SFS12540.1"/>
    </source>
</evidence>
<feature type="transmembrane region" description="Helical" evidence="1">
    <location>
        <begin position="12"/>
        <end position="34"/>
    </location>
</feature>
<evidence type="ECO:0000313" key="3">
    <source>
        <dbReference type="Proteomes" id="UP000198824"/>
    </source>
</evidence>
<gene>
    <name evidence="2" type="ORF">SAMN05192580_3767</name>
</gene>
<dbReference type="STRING" id="1166337.SAMN05192580_3767"/>
<organism evidence="2 3">
    <name type="scientific">Sphingomonas jatrophae</name>
    <dbReference type="NCBI Taxonomy" id="1166337"/>
    <lineage>
        <taxon>Bacteria</taxon>
        <taxon>Pseudomonadati</taxon>
        <taxon>Pseudomonadota</taxon>
        <taxon>Alphaproteobacteria</taxon>
        <taxon>Sphingomonadales</taxon>
        <taxon>Sphingomonadaceae</taxon>
        <taxon>Sphingomonas</taxon>
    </lineage>
</organism>
<dbReference type="OrthoDB" id="271465at2"/>
<accession>A0A1I6M9Y4</accession>
<name>A0A1I6M9Y4_9SPHN</name>
<protein>
    <submittedName>
        <fullName evidence="2">PepSY-associated TM region</fullName>
    </submittedName>
</protein>
<dbReference type="PROSITE" id="PS51257">
    <property type="entry name" value="PROKAR_LIPOPROTEIN"/>
    <property type="match status" value="1"/>
</dbReference>
<evidence type="ECO:0000256" key="1">
    <source>
        <dbReference type="SAM" id="Phobius"/>
    </source>
</evidence>
<reference evidence="2 3" key="1">
    <citation type="submission" date="2016-10" db="EMBL/GenBank/DDBJ databases">
        <authorList>
            <person name="de Groot N.N."/>
        </authorList>
    </citation>
    <scope>NUCLEOTIDE SEQUENCE [LARGE SCALE GENOMIC DNA]</scope>
    <source>
        <strain evidence="2 3">S5-249</strain>
    </source>
</reference>
<dbReference type="Pfam" id="PF03929">
    <property type="entry name" value="PepSY_TM"/>
    <property type="match status" value="1"/>
</dbReference>
<sequence length="174" mass="19147">MSAARTLRKVHYWASLFLLVSVFTIAISGCLLALKKDFATLQPPTRDGSAQGLSDRPIDSILASVTRVPGHERTRWQDIDRIDIRPKDGIAKVILNSRTEVQVDIFTGEAVETGYRTSDLLETIHDFSVLGGWAKYVLSFGSGLALLVMGGTGVYLFVLPFLVRRAKRAKGGRL</sequence>
<dbReference type="Proteomes" id="UP000198824">
    <property type="component" value="Unassembled WGS sequence"/>
</dbReference>
<keyword evidence="1" id="KW-1133">Transmembrane helix</keyword>
<proteinExistence type="predicted"/>
<dbReference type="RefSeq" id="WP_093317114.1">
    <property type="nucleotide sequence ID" value="NZ_FOZG01000003.1"/>
</dbReference>
<dbReference type="EMBL" id="FOZG01000003">
    <property type="protein sequence ID" value="SFS12540.1"/>
    <property type="molecule type" value="Genomic_DNA"/>
</dbReference>
<feature type="transmembrane region" description="Helical" evidence="1">
    <location>
        <begin position="136"/>
        <end position="163"/>
    </location>
</feature>
<keyword evidence="3" id="KW-1185">Reference proteome</keyword>
<dbReference type="AlphaFoldDB" id="A0A1I6M9Y4"/>
<dbReference type="InterPro" id="IPR005625">
    <property type="entry name" value="PepSY-ass_TM"/>
</dbReference>
<keyword evidence="1" id="KW-0472">Membrane</keyword>
<keyword evidence="1" id="KW-0812">Transmembrane</keyword>